<evidence type="ECO:0000256" key="9">
    <source>
        <dbReference type="ARBA" id="ARBA00075694"/>
    </source>
</evidence>
<evidence type="ECO:0000256" key="3">
    <source>
        <dbReference type="ARBA" id="ARBA00022490"/>
    </source>
</evidence>
<keyword evidence="10" id="KW-0479">Metal-binding</keyword>
<dbReference type="SUPFAM" id="SSF54928">
    <property type="entry name" value="RNA-binding domain, RBD"/>
    <property type="match status" value="2"/>
</dbReference>
<keyword evidence="10" id="KW-0862">Zinc</keyword>
<evidence type="ECO:0000259" key="13">
    <source>
        <dbReference type="PROSITE" id="PS50102"/>
    </source>
</evidence>
<evidence type="ECO:0000256" key="11">
    <source>
        <dbReference type="PROSITE-ProRule" id="PRU00176"/>
    </source>
</evidence>
<dbReference type="GO" id="GO:0003729">
    <property type="term" value="F:mRNA binding"/>
    <property type="evidence" value="ECO:0007669"/>
    <property type="project" value="TreeGrafter"/>
</dbReference>
<evidence type="ECO:0000256" key="2">
    <source>
        <dbReference type="ARBA" id="ARBA00004496"/>
    </source>
</evidence>
<evidence type="ECO:0000256" key="7">
    <source>
        <dbReference type="ARBA" id="ARBA00023242"/>
    </source>
</evidence>
<evidence type="ECO:0000313" key="15">
    <source>
        <dbReference type="Proteomes" id="UP000515150"/>
    </source>
</evidence>
<dbReference type="Pfam" id="PF00076">
    <property type="entry name" value="RRM_1"/>
    <property type="match status" value="2"/>
</dbReference>
<dbReference type="GO" id="GO:0010467">
    <property type="term" value="P:gene expression"/>
    <property type="evidence" value="ECO:0007669"/>
    <property type="project" value="UniProtKB-ARBA"/>
</dbReference>
<evidence type="ECO:0000256" key="10">
    <source>
        <dbReference type="PROSITE-ProRule" id="PRU00047"/>
    </source>
</evidence>
<evidence type="ECO:0000256" key="8">
    <source>
        <dbReference type="ARBA" id="ARBA00067851"/>
    </source>
</evidence>
<dbReference type="InterPro" id="IPR001878">
    <property type="entry name" value="Znf_CCHC"/>
</dbReference>
<dbReference type="RefSeq" id="XP_028987145.1">
    <property type="nucleotide sequence ID" value="XM_029131312.3"/>
</dbReference>
<dbReference type="GO" id="GO:0005737">
    <property type="term" value="C:cytoplasm"/>
    <property type="evidence" value="ECO:0007669"/>
    <property type="project" value="UniProtKB-SubCell"/>
</dbReference>
<evidence type="ECO:0000259" key="14">
    <source>
        <dbReference type="PROSITE" id="PS50158"/>
    </source>
</evidence>
<dbReference type="InParanoid" id="A0A6P7KZU4"/>
<dbReference type="CDD" id="cd12343">
    <property type="entry name" value="RRM1_2_CoAA_like"/>
    <property type="match status" value="1"/>
</dbReference>
<keyword evidence="6 11" id="KW-0694">RNA-binding</keyword>
<feature type="domain" description="CCHC-type" evidence="14">
    <location>
        <begin position="162"/>
        <end position="176"/>
    </location>
</feature>
<feature type="domain" description="RRM" evidence="13">
    <location>
        <begin position="2"/>
        <end position="72"/>
    </location>
</feature>
<dbReference type="PANTHER" id="PTHR48025">
    <property type="entry name" value="OS02G0815200 PROTEIN"/>
    <property type="match status" value="1"/>
</dbReference>
<dbReference type="RefSeq" id="XP_055358101.1">
    <property type="nucleotide sequence ID" value="XM_055502126.1"/>
</dbReference>
<dbReference type="PROSITE" id="PS50158">
    <property type="entry name" value="ZF_CCHC"/>
    <property type="match status" value="1"/>
</dbReference>
<keyword evidence="3" id="KW-0963">Cytoplasm</keyword>
<dbReference type="PROSITE" id="PS50102">
    <property type="entry name" value="RRM"/>
    <property type="match status" value="2"/>
</dbReference>
<feature type="region of interest" description="Disordered" evidence="12">
    <location>
        <begin position="297"/>
        <end position="375"/>
    </location>
</feature>
<evidence type="ECO:0000313" key="16">
    <source>
        <dbReference type="RefSeq" id="XP_028987145.1"/>
    </source>
</evidence>
<keyword evidence="4" id="KW-0597">Phosphoprotein</keyword>
<accession>A0A6P7KZU4</accession>
<dbReference type="GO" id="GO:0008270">
    <property type="term" value="F:zinc ion binding"/>
    <property type="evidence" value="ECO:0007669"/>
    <property type="project" value="UniProtKB-KW"/>
</dbReference>
<comment type="subcellular location">
    <subcellularLocation>
        <location evidence="2">Cytoplasm</location>
    </subcellularLocation>
    <subcellularLocation>
        <location evidence="1">Nucleus</location>
    </subcellularLocation>
</comment>
<keyword evidence="7" id="KW-0539">Nucleus</keyword>
<dbReference type="InterPro" id="IPR000504">
    <property type="entry name" value="RRM_dom"/>
</dbReference>
<dbReference type="GeneID" id="114844171"/>
<dbReference type="InterPro" id="IPR050502">
    <property type="entry name" value="Euk_RNA-bind_prot"/>
</dbReference>
<dbReference type="GO" id="GO:0098534">
    <property type="term" value="P:centriole assembly"/>
    <property type="evidence" value="ECO:0007669"/>
    <property type="project" value="UniProtKB-ARBA"/>
</dbReference>
<reference evidence="16 17" key="1">
    <citation type="submission" date="2025-04" db="UniProtKB">
        <authorList>
            <consortium name="RefSeq"/>
        </authorList>
    </citation>
    <scope>IDENTIFICATION</scope>
</reference>
<name>A0A6P7KZU4_BETSP</name>
<dbReference type="Gene3D" id="3.30.70.330">
    <property type="match status" value="2"/>
</dbReference>
<dbReference type="Pfam" id="PF00098">
    <property type="entry name" value="zf-CCHC"/>
    <property type="match status" value="1"/>
</dbReference>
<sequence length="375" mass="41386">MVKLFIGNLACDTTAEELRELFEKYGKVSECDIVKNYGFVHMNNMAEAEEAIRNLHQHELNGWHMNVEMSKGRPRSTTKLHVSNLPDEVTSDLLRSKFEEFGPVVECDIVKDYAFVHMERVDDAMDAISKLDNTAFKGKLMSVQLSTSRLRTAPGMGDHTGCYVCGKHGHWSKDCPVGRNGSHGDDMRGYSGRAPPCGPLGYGGGSYGMAQPSAADYMSNSAYSQASYPGGIPPPPRRFGGYGSELGVGYASRAPGPYVERSMGYDLSGFGYYNKYRVRPYGASYFEARRLSYLPPPPPPPSSLSKVPPSTDPYERRPLAPSSSAAYFARERSPIRRVPGSSTSYTYERTRLSPVSSSKASYSDARAKDQQFSPY</sequence>
<evidence type="ECO:0000256" key="12">
    <source>
        <dbReference type="SAM" id="MobiDB-lite"/>
    </source>
</evidence>
<dbReference type="OrthoDB" id="79941at2759"/>
<evidence type="ECO:0000256" key="1">
    <source>
        <dbReference type="ARBA" id="ARBA00004123"/>
    </source>
</evidence>
<evidence type="ECO:0000256" key="4">
    <source>
        <dbReference type="ARBA" id="ARBA00022553"/>
    </source>
</evidence>
<dbReference type="KEGG" id="bspl:114844171"/>
<protein>
    <recommendedName>
        <fullName evidence="8">RNA-binding protein 14</fullName>
    </recommendedName>
    <alternativeName>
        <fullName evidence="9">RNA-binding motif protein 14</fullName>
    </alternativeName>
</protein>
<organism evidence="15 16">
    <name type="scientific">Betta splendens</name>
    <name type="common">Siamese fighting fish</name>
    <dbReference type="NCBI Taxonomy" id="158456"/>
    <lineage>
        <taxon>Eukaryota</taxon>
        <taxon>Metazoa</taxon>
        <taxon>Chordata</taxon>
        <taxon>Craniata</taxon>
        <taxon>Vertebrata</taxon>
        <taxon>Euteleostomi</taxon>
        <taxon>Actinopterygii</taxon>
        <taxon>Neopterygii</taxon>
        <taxon>Teleostei</taxon>
        <taxon>Neoteleostei</taxon>
        <taxon>Acanthomorphata</taxon>
        <taxon>Anabantaria</taxon>
        <taxon>Anabantiformes</taxon>
        <taxon>Anabantoidei</taxon>
        <taxon>Osphronemidae</taxon>
        <taxon>Betta</taxon>
    </lineage>
</organism>
<dbReference type="InterPro" id="IPR035979">
    <property type="entry name" value="RBD_domain_sf"/>
</dbReference>
<evidence type="ECO:0000256" key="6">
    <source>
        <dbReference type="ARBA" id="ARBA00022884"/>
    </source>
</evidence>
<dbReference type="AlphaFoldDB" id="A0A6P7KZU4"/>
<dbReference type="SMART" id="SM00343">
    <property type="entry name" value="ZnF_C2HC"/>
    <property type="match status" value="1"/>
</dbReference>
<proteinExistence type="predicted"/>
<dbReference type="GO" id="GO:0005634">
    <property type="term" value="C:nucleus"/>
    <property type="evidence" value="ECO:0007669"/>
    <property type="project" value="UniProtKB-SubCell"/>
</dbReference>
<feature type="domain" description="RRM" evidence="13">
    <location>
        <begin position="78"/>
        <end position="148"/>
    </location>
</feature>
<dbReference type="Proteomes" id="UP000515150">
    <property type="component" value="Chromosome 2"/>
</dbReference>
<evidence type="ECO:0000256" key="5">
    <source>
        <dbReference type="ARBA" id="ARBA00022737"/>
    </source>
</evidence>
<dbReference type="Gene3D" id="4.10.60.10">
    <property type="entry name" value="Zinc finger, CCHC-type"/>
    <property type="match status" value="1"/>
</dbReference>
<evidence type="ECO:0000313" key="17">
    <source>
        <dbReference type="RefSeq" id="XP_055358101.1"/>
    </source>
</evidence>
<keyword evidence="10" id="KW-0863">Zinc-finger</keyword>
<dbReference type="PANTHER" id="PTHR48025:SF1">
    <property type="entry name" value="RRM DOMAIN-CONTAINING PROTEIN"/>
    <property type="match status" value="1"/>
</dbReference>
<keyword evidence="15" id="KW-1185">Reference proteome</keyword>
<dbReference type="InterPro" id="IPR012677">
    <property type="entry name" value="Nucleotide-bd_a/b_plait_sf"/>
</dbReference>
<gene>
    <name evidence="16 17" type="primary">LOC114844171</name>
</gene>
<feature type="compositionally biased region" description="Polar residues" evidence="12">
    <location>
        <begin position="340"/>
        <end position="361"/>
    </location>
</feature>
<keyword evidence="5" id="KW-0677">Repeat</keyword>
<dbReference type="FunFam" id="3.30.70.330:FF:000046">
    <property type="entry name" value="RNA-binding protein 14 isoform X1"/>
    <property type="match status" value="1"/>
</dbReference>
<dbReference type="SMART" id="SM00360">
    <property type="entry name" value="RRM"/>
    <property type="match status" value="2"/>
</dbReference>